<accession>A0A5J5FRK6</accession>
<feature type="domain" description="Asparagine synthetase" evidence="1">
    <location>
        <begin position="191"/>
        <end position="266"/>
    </location>
</feature>
<dbReference type="InterPro" id="IPR014729">
    <property type="entry name" value="Rossmann-like_a/b/a_fold"/>
</dbReference>
<proteinExistence type="predicted"/>
<dbReference type="Pfam" id="PF00733">
    <property type="entry name" value="Asn_synthase"/>
    <property type="match status" value="1"/>
</dbReference>
<evidence type="ECO:0000313" key="3">
    <source>
        <dbReference type="Proteomes" id="UP000335415"/>
    </source>
</evidence>
<dbReference type="Gene3D" id="3.40.50.620">
    <property type="entry name" value="HUPs"/>
    <property type="match status" value="1"/>
</dbReference>
<organism evidence="2 3">
    <name type="scientific">Affinibrenneria salicis</name>
    <dbReference type="NCBI Taxonomy" id="2590031"/>
    <lineage>
        <taxon>Bacteria</taxon>
        <taxon>Pseudomonadati</taxon>
        <taxon>Pseudomonadota</taxon>
        <taxon>Gammaproteobacteria</taxon>
        <taxon>Enterobacterales</taxon>
        <taxon>Pectobacteriaceae</taxon>
        <taxon>Affinibrenneria</taxon>
    </lineage>
</organism>
<evidence type="ECO:0000259" key="1">
    <source>
        <dbReference type="Pfam" id="PF00733"/>
    </source>
</evidence>
<dbReference type="GO" id="GO:0004066">
    <property type="term" value="F:asparagine synthase (glutamine-hydrolyzing) activity"/>
    <property type="evidence" value="ECO:0007669"/>
    <property type="project" value="InterPro"/>
</dbReference>
<evidence type="ECO:0000313" key="2">
    <source>
        <dbReference type="EMBL" id="KAA8994251.1"/>
    </source>
</evidence>
<reference evidence="2 3" key="1">
    <citation type="submission" date="2019-09" db="EMBL/GenBank/DDBJ databases">
        <authorList>
            <person name="Li Y."/>
        </authorList>
    </citation>
    <scope>NUCLEOTIDE SEQUENCE [LARGE SCALE GENOMIC DNA]</scope>
    <source>
        <strain evidence="2 3">L3-3HA</strain>
    </source>
</reference>
<comment type="caution">
    <text evidence="2">The sequence shown here is derived from an EMBL/GenBank/DDBJ whole genome shotgun (WGS) entry which is preliminary data.</text>
</comment>
<gene>
    <name evidence="2" type="ORF">FJU30_26370</name>
</gene>
<keyword evidence="3" id="KW-1185">Reference proteome</keyword>
<dbReference type="InterPro" id="IPR001962">
    <property type="entry name" value="Asn_synthase"/>
</dbReference>
<name>A0A5J5FRK6_9GAMM</name>
<dbReference type="Proteomes" id="UP000335415">
    <property type="component" value="Unassembled WGS sequence"/>
</dbReference>
<dbReference type="AlphaFoldDB" id="A0A5J5FRK6"/>
<dbReference type="SUPFAM" id="SSF52402">
    <property type="entry name" value="Adenine nucleotide alpha hydrolases-like"/>
    <property type="match status" value="1"/>
</dbReference>
<sequence>MGINMLLIANKSFTDPILNFQYSNGWVFQANQFEVYTLDSNVYLLYGLISINGESITLEKYFEKFKSFTDFEKTLKYCEGFFCFIHISDSIKIITSLYCCIEIFFCKDDNGNIIISSDFGYLVSIVKDRTIDLDYCKLFVYNIEGLSEKTLLYGIKKIYSGSEYLIDKGCIVSRKVFYPKINDDFIGTSSRAIKNITSAFSNVNLYLSGGLDSTLLFFLLKDSSIDFTSFHVGPENEKIDSEINEFNHLCETYSIRGEILFTKRSQASYTDQREILNNPRYVKLYDVDVTNNADYISRVNNPKNIFISGHGGDSLFVQNPSTKIVRDCIVDFKPILALKKAYQLAGLKGRNFFDLILSSLTKRTSVTTIVDWMPLKDTHNITNHPWLKNVDKRTAKFDYIRELIVLITGSQISMSKSSFNLYPYLLNNVIASQIHLKYHEKFNGDFDRVHIRNQATKFFKCDFFYNKRKRSSSQQVYKIMNYNNKYISQVFFEDKVFLESIGVDFQKLLWSLSYNCNVSIQNDFECIIRLAKLVIYKKMFKEL</sequence>
<dbReference type="GO" id="GO:0006529">
    <property type="term" value="P:asparagine biosynthetic process"/>
    <property type="evidence" value="ECO:0007669"/>
    <property type="project" value="InterPro"/>
</dbReference>
<dbReference type="EMBL" id="VYKJ01000032">
    <property type="protein sequence ID" value="KAA8994251.1"/>
    <property type="molecule type" value="Genomic_DNA"/>
</dbReference>
<protein>
    <recommendedName>
        <fullName evidence="1">Asparagine synthetase domain-containing protein</fullName>
    </recommendedName>
</protein>